<dbReference type="SUPFAM" id="SSF160582">
    <property type="entry name" value="MbtH-like"/>
    <property type="match status" value="1"/>
</dbReference>
<dbReference type="PANTHER" id="PTHR38444">
    <property type="entry name" value="ENTEROBACTIN BIOSYNTHESIS PROTEIN YBDZ"/>
    <property type="match status" value="1"/>
</dbReference>
<dbReference type="InterPro" id="IPR005153">
    <property type="entry name" value="MbtH-like_dom"/>
</dbReference>
<name>A0A8J7G5G6_9ACTN</name>
<comment type="caution">
    <text evidence="2">The sequence shown here is derived from an EMBL/GenBank/DDBJ whole genome shotgun (WGS) entry which is preliminary data.</text>
</comment>
<organism evidence="2 3">
    <name type="scientific">Longispora fulva</name>
    <dbReference type="NCBI Taxonomy" id="619741"/>
    <lineage>
        <taxon>Bacteria</taxon>
        <taxon>Bacillati</taxon>
        <taxon>Actinomycetota</taxon>
        <taxon>Actinomycetes</taxon>
        <taxon>Micromonosporales</taxon>
        <taxon>Micromonosporaceae</taxon>
        <taxon>Longispora</taxon>
    </lineage>
</organism>
<feature type="domain" description="MbtH-like" evidence="1">
    <location>
        <begin position="3"/>
        <end position="53"/>
    </location>
</feature>
<dbReference type="AlphaFoldDB" id="A0A8J7G5G6"/>
<dbReference type="GO" id="GO:0005829">
    <property type="term" value="C:cytosol"/>
    <property type="evidence" value="ECO:0007669"/>
    <property type="project" value="TreeGrafter"/>
</dbReference>
<dbReference type="RefSeq" id="WP_197001314.1">
    <property type="nucleotide sequence ID" value="NZ_BONS01000044.1"/>
</dbReference>
<evidence type="ECO:0000313" key="2">
    <source>
        <dbReference type="EMBL" id="MBG6134028.1"/>
    </source>
</evidence>
<reference evidence="2" key="1">
    <citation type="submission" date="2020-11" db="EMBL/GenBank/DDBJ databases">
        <title>Sequencing the genomes of 1000 actinobacteria strains.</title>
        <authorList>
            <person name="Klenk H.-P."/>
        </authorList>
    </citation>
    <scope>NUCLEOTIDE SEQUENCE</scope>
    <source>
        <strain evidence="2">DSM 45356</strain>
    </source>
</reference>
<accession>A0A8J7G5G6</accession>
<keyword evidence="3" id="KW-1185">Reference proteome</keyword>
<evidence type="ECO:0000313" key="3">
    <source>
        <dbReference type="Proteomes" id="UP000622552"/>
    </source>
</evidence>
<proteinExistence type="predicted"/>
<dbReference type="EMBL" id="JADOUF010000001">
    <property type="protein sequence ID" value="MBG6134028.1"/>
    <property type="molecule type" value="Genomic_DNA"/>
</dbReference>
<dbReference type="PANTHER" id="PTHR38444:SF1">
    <property type="entry name" value="ENTEROBACTIN BIOSYNTHESIS PROTEIN YBDZ"/>
    <property type="match status" value="1"/>
</dbReference>
<dbReference type="GO" id="GO:0019290">
    <property type="term" value="P:siderophore biosynthetic process"/>
    <property type="evidence" value="ECO:0007669"/>
    <property type="project" value="TreeGrafter"/>
</dbReference>
<dbReference type="SMART" id="SM00923">
    <property type="entry name" value="MbtH"/>
    <property type="match status" value="1"/>
</dbReference>
<dbReference type="InterPro" id="IPR037407">
    <property type="entry name" value="MLP_fam"/>
</dbReference>
<dbReference type="Pfam" id="PF03621">
    <property type="entry name" value="MbtH"/>
    <property type="match status" value="1"/>
</dbReference>
<protein>
    <submittedName>
        <fullName evidence="2">MbtH protein</fullName>
    </submittedName>
</protein>
<dbReference type="Proteomes" id="UP000622552">
    <property type="component" value="Unassembled WGS sequence"/>
</dbReference>
<evidence type="ECO:0000259" key="1">
    <source>
        <dbReference type="SMART" id="SM00923"/>
    </source>
</evidence>
<sequence length="77" mass="8325">MTNPFDDPDGRYLVLVNDEGQHSLWPTFAEVPAGWTTVFGPAAHDAAVAYVDENWTDMRPASLAAAMTAAERSTGDQ</sequence>
<dbReference type="Gene3D" id="3.90.820.10">
    <property type="entry name" value="Structural Genomics, Unknown Function 30-nov-00 1gh9 Mol_id"/>
    <property type="match status" value="1"/>
</dbReference>
<gene>
    <name evidence="2" type="ORF">IW245_000222</name>
</gene>
<dbReference type="InterPro" id="IPR038020">
    <property type="entry name" value="MbtH-like_sf"/>
</dbReference>